<dbReference type="Proteomes" id="UP000250235">
    <property type="component" value="Unassembled WGS sequence"/>
</dbReference>
<evidence type="ECO:0000313" key="1">
    <source>
        <dbReference type="EMBL" id="KZV37753.1"/>
    </source>
</evidence>
<dbReference type="EMBL" id="KV002497">
    <property type="protein sequence ID" value="KZV37753.1"/>
    <property type="molecule type" value="Genomic_DNA"/>
</dbReference>
<evidence type="ECO:0000313" key="2">
    <source>
        <dbReference type="Proteomes" id="UP000250235"/>
    </source>
</evidence>
<protein>
    <submittedName>
        <fullName evidence="1">Uncharacterized protein</fullName>
    </submittedName>
</protein>
<name>A0A2Z7BT62_9LAMI</name>
<gene>
    <name evidence="1" type="ORF">F511_19821</name>
</gene>
<proteinExistence type="predicted"/>
<reference evidence="1 2" key="1">
    <citation type="journal article" date="2015" name="Proc. Natl. Acad. Sci. U.S.A.">
        <title>The resurrection genome of Boea hygrometrica: A blueprint for survival of dehydration.</title>
        <authorList>
            <person name="Xiao L."/>
            <person name="Yang G."/>
            <person name="Zhang L."/>
            <person name="Yang X."/>
            <person name="Zhao S."/>
            <person name="Ji Z."/>
            <person name="Zhou Q."/>
            <person name="Hu M."/>
            <person name="Wang Y."/>
            <person name="Chen M."/>
            <person name="Xu Y."/>
            <person name="Jin H."/>
            <person name="Xiao X."/>
            <person name="Hu G."/>
            <person name="Bao F."/>
            <person name="Hu Y."/>
            <person name="Wan P."/>
            <person name="Li L."/>
            <person name="Deng X."/>
            <person name="Kuang T."/>
            <person name="Xiang C."/>
            <person name="Zhu J.K."/>
            <person name="Oliver M.J."/>
            <person name="He Y."/>
        </authorList>
    </citation>
    <scope>NUCLEOTIDE SEQUENCE [LARGE SCALE GENOMIC DNA]</scope>
    <source>
        <strain evidence="2">cv. XS01</strain>
    </source>
</reference>
<accession>A0A2Z7BT62</accession>
<organism evidence="1 2">
    <name type="scientific">Dorcoceras hygrometricum</name>
    <dbReference type="NCBI Taxonomy" id="472368"/>
    <lineage>
        <taxon>Eukaryota</taxon>
        <taxon>Viridiplantae</taxon>
        <taxon>Streptophyta</taxon>
        <taxon>Embryophyta</taxon>
        <taxon>Tracheophyta</taxon>
        <taxon>Spermatophyta</taxon>
        <taxon>Magnoliopsida</taxon>
        <taxon>eudicotyledons</taxon>
        <taxon>Gunneridae</taxon>
        <taxon>Pentapetalae</taxon>
        <taxon>asterids</taxon>
        <taxon>lamiids</taxon>
        <taxon>Lamiales</taxon>
        <taxon>Gesneriaceae</taxon>
        <taxon>Didymocarpoideae</taxon>
        <taxon>Trichosporeae</taxon>
        <taxon>Loxocarpinae</taxon>
        <taxon>Dorcoceras</taxon>
    </lineage>
</organism>
<dbReference type="AlphaFoldDB" id="A0A2Z7BT62"/>
<keyword evidence="2" id="KW-1185">Reference proteome</keyword>
<sequence>MAQDKIHKARSKHQKRAAHVAPTLRRVCFIAQPKRRATFSSIQGPPLDHPRTTMNWAIVPRTHLDRSRTKLKQKHEENNGTCMDIQQWEDLRVTDVEDARSGLDHLGITKTLKFQWGDE</sequence>